<dbReference type="InterPro" id="IPR009776">
    <property type="entry name" value="Spore_0_M"/>
</dbReference>
<proteinExistence type="predicted"/>
<dbReference type="AlphaFoldDB" id="A0A2S7ST41"/>
<dbReference type="RefSeq" id="WP_105040468.1">
    <property type="nucleotide sequence ID" value="NZ_PPSL01000005.1"/>
</dbReference>
<keyword evidence="2" id="KW-1185">Reference proteome</keyword>
<sequence length="156" mass="16861">MGFLQTIKNKLGIGGVSVALSVPGQVSREAGTVQGRITLTTKSDQDIVDFTVKMYEEFTTGRGEEKKTKEYVLGEIKIPGGFTIKTGETKVINFTLPFKTLNSNNDDLKQMGGAMGAIGKMGSFANNEKSEYFIQATADVKSAALDPDDKKDIKLV</sequence>
<dbReference type="OrthoDB" id="2351239at2"/>
<dbReference type="Gene3D" id="2.60.40.10">
    <property type="entry name" value="Immunoglobulins"/>
    <property type="match status" value="1"/>
</dbReference>
<protein>
    <submittedName>
        <fullName evidence="1">Uncharacterized protein</fullName>
    </submittedName>
</protein>
<reference evidence="1 2" key="1">
    <citation type="submission" date="2018-01" db="EMBL/GenBank/DDBJ databases">
        <title>A novel member of the phylum Bacteroidetes isolated from glacier ice.</title>
        <authorList>
            <person name="Liu Q."/>
            <person name="Xin Y.-H."/>
        </authorList>
    </citation>
    <scope>NUCLEOTIDE SEQUENCE [LARGE SCALE GENOMIC DNA]</scope>
    <source>
        <strain evidence="1 2">RB1R16</strain>
    </source>
</reference>
<evidence type="ECO:0000313" key="1">
    <source>
        <dbReference type="EMBL" id="PQJ09696.1"/>
    </source>
</evidence>
<evidence type="ECO:0000313" key="2">
    <source>
        <dbReference type="Proteomes" id="UP000239872"/>
    </source>
</evidence>
<dbReference type="Proteomes" id="UP000239872">
    <property type="component" value="Unassembled WGS sequence"/>
</dbReference>
<comment type="caution">
    <text evidence="1">The sequence shown here is derived from an EMBL/GenBank/DDBJ whole genome shotgun (WGS) entry which is preliminary data.</text>
</comment>
<dbReference type="EMBL" id="PPSL01000005">
    <property type="protein sequence ID" value="PQJ09696.1"/>
    <property type="molecule type" value="Genomic_DNA"/>
</dbReference>
<dbReference type="InterPro" id="IPR013783">
    <property type="entry name" value="Ig-like_fold"/>
</dbReference>
<name>A0A2S7ST41_9BACT</name>
<organism evidence="1 2">
    <name type="scientific">Flavipsychrobacter stenotrophus</name>
    <dbReference type="NCBI Taxonomy" id="2077091"/>
    <lineage>
        <taxon>Bacteria</taxon>
        <taxon>Pseudomonadati</taxon>
        <taxon>Bacteroidota</taxon>
        <taxon>Chitinophagia</taxon>
        <taxon>Chitinophagales</taxon>
        <taxon>Chitinophagaceae</taxon>
        <taxon>Flavipsychrobacter</taxon>
    </lineage>
</organism>
<dbReference type="Pfam" id="PF07070">
    <property type="entry name" value="Spo0M"/>
    <property type="match status" value="1"/>
</dbReference>
<accession>A0A2S7ST41</accession>
<gene>
    <name evidence="1" type="ORF">CJD36_017345</name>
</gene>